<sequence>MAIPPIIKIYPIGTNHISKLGQSEHCYGQHYGFGIVKLGWAAVHPVLERYGWRYVGTNIWDKGKAHIAGNVNTKQLRQFPVVTELCVQYIFEPKINGLSLKQWLLYEWRRTGLALREANRACDVADAATRKYLNQGHLWYFPPPERFELLVDYANSHGVVTGRPYFSIDGSRPATAAEWATMRAKFYCPYGFTNVWQRDALRNAERIKTPQGKVIHLNQKPLDLMERIIAASSDPDDVIWEPFGGLFNHCC</sequence>
<dbReference type="InterPro" id="IPR029063">
    <property type="entry name" value="SAM-dependent_MTases_sf"/>
</dbReference>
<dbReference type="eggNOG" id="COG0863">
    <property type="taxonomic scope" value="Bacteria"/>
</dbReference>
<dbReference type="GO" id="GO:0003677">
    <property type="term" value="F:DNA binding"/>
    <property type="evidence" value="ECO:0007669"/>
    <property type="project" value="InterPro"/>
</dbReference>
<reference evidence="4 5" key="1">
    <citation type="journal article" date="2011" name="Stand. Genomic Sci.">
        <title>Complete genome sequence of the filamentous gliding predatory bacterium Herpetosiphon aurantiacus type strain (114-95(T)).</title>
        <authorList>
            <person name="Kiss H."/>
            <person name="Nett M."/>
            <person name="Domin N."/>
            <person name="Martin K."/>
            <person name="Maresca J.A."/>
            <person name="Copeland A."/>
            <person name="Lapidus A."/>
            <person name="Lucas S."/>
            <person name="Berry K.W."/>
            <person name="Glavina Del Rio T."/>
            <person name="Dalin E."/>
            <person name="Tice H."/>
            <person name="Pitluck S."/>
            <person name="Richardson P."/>
            <person name="Bruce D."/>
            <person name="Goodwin L."/>
            <person name="Han C."/>
            <person name="Detter J.C."/>
            <person name="Schmutz J."/>
            <person name="Brettin T."/>
            <person name="Land M."/>
            <person name="Hauser L."/>
            <person name="Kyrpides N.C."/>
            <person name="Ivanova N."/>
            <person name="Goker M."/>
            <person name="Woyke T."/>
            <person name="Klenk H.P."/>
            <person name="Bryant D.A."/>
        </authorList>
    </citation>
    <scope>NUCLEOTIDE SEQUENCE [LARGE SCALE GENOMIC DNA]</scope>
    <source>
        <strain evidence="5">ATCC 23779 / DSM 785 / 114-95</strain>
    </source>
</reference>
<keyword evidence="2" id="KW-0808">Transferase</keyword>
<dbReference type="KEGG" id="hau:Haur_1128"/>
<evidence type="ECO:0000259" key="3">
    <source>
        <dbReference type="Pfam" id="PF01555"/>
    </source>
</evidence>
<evidence type="ECO:0000313" key="4">
    <source>
        <dbReference type="EMBL" id="ABX03776.1"/>
    </source>
</evidence>
<organism evidence="4 5">
    <name type="scientific">Herpetosiphon aurantiacus (strain ATCC 23779 / DSM 785 / 114-95)</name>
    <dbReference type="NCBI Taxonomy" id="316274"/>
    <lineage>
        <taxon>Bacteria</taxon>
        <taxon>Bacillati</taxon>
        <taxon>Chloroflexota</taxon>
        <taxon>Chloroflexia</taxon>
        <taxon>Herpetosiphonales</taxon>
        <taxon>Herpetosiphonaceae</taxon>
        <taxon>Herpetosiphon</taxon>
    </lineage>
</organism>
<dbReference type="InterPro" id="IPR002941">
    <property type="entry name" value="DNA_methylase_N4/N6"/>
</dbReference>
<dbReference type="SUPFAM" id="SSF53335">
    <property type="entry name" value="S-adenosyl-L-methionine-dependent methyltransferases"/>
    <property type="match status" value="1"/>
</dbReference>
<gene>
    <name evidence="4" type="ordered locus">Haur_1128</name>
</gene>
<dbReference type="BioCyc" id="HAUR316274:GHYA-1149-MONOMER"/>
<dbReference type="HOGENOM" id="CLU_1105964_0_0_0"/>
<keyword evidence="1 4" id="KW-0489">Methyltransferase</keyword>
<proteinExistence type="predicted"/>
<dbReference type="Pfam" id="PF01555">
    <property type="entry name" value="N6_N4_Mtase"/>
    <property type="match status" value="1"/>
</dbReference>
<feature type="domain" description="DNA methylase N-4/N-6" evidence="3">
    <location>
        <begin position="192"/>
        <end position="245"/>
    </location>
</feature>
<dbReference type="GO" id="GO:0008170">
    <property type="term" value="F:N-methyltransferase activity"/>
    <property type="evidence" value="ECO:0007669"/>
    <property type="project" value="InterPro"/>
</dbReference>
<evidence type="ECO:0000256" key="1">
    <source>
        <dbReference type="ARBA" id="ARBA00022603"/>
    </source>
</evidence>
<dbReference type="Gene3D" id="3.40.50.150">
    <property type="entry name" value="Vaccinia Virus protein VP39"/>
    <property type="match status" value="1"/>
</dbReference>
<dbReference type="Proteomes" id="UP000000787">
    <property type="component" value="Chromosome"/>
</dbReference>
<dbReference type="GO" id="GO:0032259">
    <property type="term" value="P:methylation"/>
    <property type="evidence" value="ECO:0007669"/>
    <property type="project" value="UniProtKB-KW"/>
</dbReference>
<dbReference type="EMBL" id="CP000875">
    <property type="protein sequence ID" value="ABX03776.1"/>
    <property type="molecule type" value="Genomic_DNA"/>
</dbReference>
<name>A9B0Q6_HERA2</name>
<dbReference type="InParanoid" id="A9B0Q6"/>
<evidence type="ECO:0000256" key="2">
    <source>
        <dbReference type="ARBA" id="ARBA00022679"/>
    </source>
</evidence>
<dbReference type="REBASE" id="16520">
    <property type="entry name" value="M.HauORF1126P"/>
</dbReference>
<dbReference type="AlphaFoldDB" id="A9B0Q6"/>
<evidence type="ECO:0000313" key="5">
    <source>
        <dbReference type="Proteomes" id="UP000000787"/>
    </source>
</evidence>
<accession>A9B0Q6</accession>
<keyword evidence="5" id="KW-1185">Reference proteome</keyword>
<protein>
    <submittedName>
        <fullName evidence="4">DNA methylase N-4/N-6 domain protein</fullName>
    </submittedName>
</protein>